<evidence type="ECO:0000256" key="1">
    <source>
        <dbReference type="ARBA" id="ARBA00000428"/>
    </source>
</evidence>
<feature type="binding site" evidence="11">
    <location>
        <position position="93"/>
    </location>
    <ligand>
        <name>Ni(2+)</name>
        <dbReference type="ChEBI" id="CHEBI:49786"/>
        <note>for nickel-dependent acireductone dioxygenase activity</note>
    </ligand>
</feature>
<sequence length="178" mass="20774">MVEVYLHDNKDTPENFTDAHNSGESVSLEELSKIGVIYRYIDSEDKLNELAKERDYKNRDQVSLNLGSFNDDIEAFNNKMAQFYKEHYHEDEEIRYIVSGEGYFDVRDQGDKWIRTKLVANDLLILPAGIYHRFTLTSAKRDVKAVRLFKDEPKWEAINRDTGRLSSARENYVKTVAV</sequence>
<dbReference type="RefSeq" id="XP_020078289.1">
    <property type="nucleotide sequence ID" value="XM_020220971.1"/>
</dbReference>
<keyword evidence="10 11" id="KW-0539">Nucleus</keyword>
<keyword evidence="13" id="KW-1185">Reference proteome</keyword>
<dbReference type="GO" id="GO:0005506">
    <property type="term" value="F:iron ion binding"/>
    <property type="evidence" value="ECO:0007669"/>
    <property type="project" value="UniProtKB-UniRule"/>
</dbReference>
<dbReference type="Gene3D" id="2.60.120.10">
    <property type="entry name" value="Jelly Rolls"/>
    <property type="match status" value="1"/>
</dbReference>
<reference evidence="13" key="1">
    <citation type="submission" date="2016-05" db="EMBL/GenBank/DDBJ databases">
        <title>Comparative genomics of biotechnologically important yeasts.</title>
        <authorList>
            <consortium name="DOE Joint Genome Institute"/>
            <person name="Riley R."/>
            <person name="Haridas S."/>
            <person name="Wolfe K.H."/>
            <person name="Lopes M.R."/>
            <person name="Hittinger C.T."/>
            <person name="Goker M."/>
            <person name="Salamov A."/>
            <person name="Wisecaver J."/>
            <person name="Long T.M."/>
            <person name="Aerts A.L."/>
            <person name="Barry K."/>
            <person name="Choi C."/>
            <person name="Clum A."/>
            <person name="Coughlan A.Y."/>
            <person name="Deshpande S."/>
            <person name="Douglass A.P."/>
            <person name="Hanson S.J."/>
            <person name="Klenk H.-P."/>
            <person name="Labutti K."/>
            <person name="Lapidus A."/>
            <person name="Lindquist E."/>
            <person name="Lipzen A."/>
            <person name="Meier-Kolthoff J.P."/>
            <person name="Ohm R.A."/>
            <person name="Otillar R.P."/>
            <person name="Pangilinan J."/>
            <person name="Peng Y."/>
            <person name="Rokas A."/>
            <person name="Rosa C.A."/>
            <person name="Scheuner C."/>
            <person name="Sibirny A.A."/>
            <person name="Slot J.C."/>
            <person name="Stielow J.B."/>
            <person name="Sun H."/>
            <person name="Kurtzman C.P."/>
            <person name="Blackwell M."/>
            <person name="Grigoriev I.V."/>
            <person name="Jeffries T.W."/>
        </authorList>
    </citation>
    <scope>NUCLEOTIDE SEQUENCE [LARGE SCALE GENOMIC DNA]</scope>
    <source>
        <strain evidence="13">NRRL Y-1933</strain>
    </source>
</reference>
<evidence type="ECO:0000256" key="9">
    <source>
        <dbReference type="ARBA" id="ARBA00023167"/>
    </source>
</evidence>
<feature type="binding site" evidence="11">
    <location>
        <position position="89"/>
    </location>
    <ligand>
        <name>Fe(2+)</name>
        <dbReference type="ChEBI" id="CHEBI:29033"/>
        <note>for iron-dependent acireductone dioxygenase activity</note>
    </ligand>
</feature>
<comment type="subcellular location">
    <subcellularLocation>
        <location evidence="11">Cytoplasm</location>
    </subcellularLocation>
    <subcellularLocation>
        <location evidence="11">Nucleus</location>
    </subcellularLocation>
</comment>
<keyword evidence="2 11" id="KW-0963">Cytoplasm</keyword>
<keyword evidence="6 11" id="KW-0223">Dioxygenase</keyword>
<evidence type="ECO:0000256" key="3">
    <source>
        <dbReference type="ARBA" id="ARBA00022596"/>
    </source>
</evidence>
<gene>
    <name evidence="11" type="primary">ADI1</name>
    <name evidence="12" type="ORF">HYPBUDRAFT_152354</name>
</gene>
<organism evidence="12 13">
    <name type="scientific">Hyphopichia burtonii NRRL Y-1933</name>
    <dbReference type="NCBI Taxonomy" id="984485"/>
    <lineage>
        <taxon>Eukaryota</taxon>
        <taxon>Fungi</taxon>
        <taxon>Dikarya</taxon>
        <taxon>Ascomycota</taxon>
        <taxon>Saccharomycotina</taxon>
        <taxon>Pichiomycetes</taxon>
        <taxon>Debaryomycetaceae</taxon>
        <taxon>Hyphopichia</taxon>
    </lineage>
</organism>
<evidence type="ECO:0000256" key="6">
    <source>
        <dbReference type="ARBA" id="ARBA00022964"/>
    </source>
</evidence>
<dbReference type="EC" id="1.13.11.53" evidence="11"/>
<evidence type="ECO:0000256" key="8">
    <source>
        <dbReference type="ARBA" id="ARBA00023004"/>
    </source>
</evidence>
<dbReference type="GO" id="GO:0016151">
    <property type="term" value="F:nickel cation binding"/>
    <property type="evidence" value="ECO:0007669"/>
    <property type="project" value="UniProtKB-UniRule"/>
</dbReference>
<feature type="binding site" evidence="11">
    <location>
        <position position="93"/>
    </location>
    <ligand>
        <name>Fe(2+)</name>
        <dbReference type="ChEBI" id="CHEBI:29033"/>
        <note>for iron-dependent acireductone dioxygenase activity</note>
    </ligand>
</feature>
<feature type="binding site" evidence="11">
    <location>
        <position position="132"/>
    </location>
    <ligand>
        <name>Ni(2+)</name>
        <dbReference type="ChEBI" id="CHEBI:49786"/>
        <note>for nickel-dependent acireductone dioxygenase activity</note>
    </ligand>
</feature>
<dbReference type="InterPro" id="IPR004313">
    <property type="entry name" value="ARD"/>
</dbReference>
<name>A0A1E4RPL9_9ASCO</name>
<keyword evidence="4 11" id="KW-0028">Amino-acid biosynthesis</keyword>
<dbReference type="HAMAP" id="MF_03154">
    <property type="entry name" value="Salvage_MtnD_euk"/>
    <property type="match status" value="1"/>
</dbReference>
<comment type="function">
    <text evidence="11">Catalyzes 2 different reactions between oxygen and the acireductone 1,2-dihydroxy-3-keto-5-methylthiopentene (DHK-MTPene) depending upon the metal bound in the active site. Fe-containing acireductone dioxygenase (Fe-ARD) produces formate and 2-keto-4-methylthiobutyrate (KMTB), the alpha-ketoacid precursor of methionine in the methionine recycle pathway. Ni-containing acireductone dioxygenase (Ni-ARD) produces methylthiopropionate, carbon monoxide and formate, and does not lie on the methionine recycle pathway.</text>
</comment>
<dbReference type="STRING" id="984485.A0A1E4RPL9"/>
<feature type="binding site" evidence="11">
    <location>
        <position position="87"/>
    </location>
    <ligand>
        <name>Ni(2+)</name>
        <dbReference type="ChEBI" id="CHEBI:49786"/>
        <note>for nickel-dependent acireductone dioxygenase activity</note>
    </ligand>
</feature>
<dbReference type="Proteomes" id="UP000095085">
    <property type="component" value="Unassembled WGS sequence"/>
</dbReference>
<comment type="catalytic activity">
    <reaction evidence="1 11">
        <text>1,2-dihydroxy-5-(methylsulfanyl)pent-1-en-3-one + O2 = 4-methylsulfanyl-2-oxobutanoate + formate + 2 H(+)</text>
        <dbReference type="Rhea" id="RHEA:24504"/>
        <dbReference type="ChEBI" id="CHEBI:15378"/>
        <dbReference type="ChEBI" id="CHEBI:15379"/>
        <dbReference type="ChEBI" id="CHEBI:15740"/>
        <dbReference type="ChEBI" id="CHEBI:16723"/>
        <dbReference type="ChEBI" id="CHEBI:49252"/>
        <dbReference type="EC" id="1.13.11.54"/>
    </reaction>
</comment>
<keyword evidence="8 11" id="KW-0408">Iron</keyword>
<dbReference type="GO" id="GO:0010308">
    <property type="term" value="F:acireductone dioxygenase (Ni2+-requiring) activity"/>
    <property type="evidence" value="ECO:0007669"/>
    <property type="project" value="UniProtKB-UniRule"/>
</dbReference>
<dbReference type="AlphaFoldDB" id="A0A1E4RPL9"/>
<evidence type="ECO:0000256" key="7">
    <source>
        <dbReference type="ARBA" id="ARBA00023002"/>
    </source>
</evidence>
<comment type="cofactor">
    <cofactor evidence="11">
        <name>Fe(2+)</name>
        <dbReference type="ChEBI" id="CHEBI:29033"/>
    </cofactor>
    <cofactor evidence="11">
        <name>Ni(2+)</name>
        <dbReference type="ChEBI" id="CHEBI:49786"/>
    </cofactor>
    <text evidence="11">Binds either 1 Fe or Ni cation per monomer. Iron-binding promotes an acireductone dioxygenase reaction producing 2-keto-4-methylthiobutyrate, while nickel-binding promotes an acireductone dioxygenase reaction producing 3-(methylsulfanyl)propanoate.</text>
</comment>
<dbReference type="GO" id="GO:0019509">
    <property type="term" value="P:L-methionine salvage from methylthioadenosine"/>
    <property type="evidence" value="ECO:0007669"/>
    <property type="project" value="UniProtKB-UniRule"/>
</dbReference>
<feature type="binding site" evidence="11">
    <location>
        <position position="87"/>
    </location>
    <ligand>
        <name>Fe(2+)</name>
        <dbReference type="ChEBI" id="CHEBI:29033"/>
        <note>for iron-dependent acireductone dioxygenase activity</note>
    </ligand>
</feature>
<evidence type="ECO:0000256" key="11">
    <source>
        <dbReference type="HAMAP-Rule" id="MF_03154"/>
    </source>
</evidence>
<evidence type="ECO:0000256" key="10">
    <source>
        <dbReference type="ARBA" id="ARBA00023242"/>
    </source>
</evidence>
<dbReference type="SUPFAM" id="SSF51182">
    <property type="entry name" value="RmlC-like cupins"/>
    <property type="match status" value="1"/>
</dbReference>
<evidence type="ECO:0000313" key="12">
    <source>
        <dbReference type="EMBL" id="ODV69222.1"/>
    </source>
</evidence>
<keyword evidence="3 11" id="KW-0533">Nickel</keyword>
<dbReference type="PANTHER" id="PTHR23418">
    <property type="entry name" value="ACIREDUCTONE DIOXYGENASE"/>
    <property type="match status" value="1"/>
</dbReference>
<feature type="binding site" evidence="11">
    <location>
        <position position="89"/>
    </location>
    <ligand>
        <name>Ni(2+)</name>
        <dbReference type="ChEBI" id="CHEBI:49786"/>
        <note>for nickel-dependent acireductone dioxygenase activity</note>
    </ligand>
</feature>
<protein>
    <recommendedName>
        <fullName evidence="11">Acireductone dioxygenase</fullName>
    </recommendedName>
    <alternativeName>
        <fullName evidence="11">Acireductone dioxygenase (Fe(2+)-requiring)</fullName>
        <shortName evidence="11">ARD'</shortName>
        <shortName evidence="11">Fe-ARD</shortName>
        <ecNumber evidence="11">1.13.11.54</ecNumber>
    </alternativeName>
    <alternativeName>
        <fullName evidence="11">Acireductone dioxygenase (Ni(2+)-requiring)</fullName>
        <shortName evidence="11">ARD</shortName>
        <shortName evidence="11">Ni-ARD</shortName>
        <ecNumber evidence="11">1.13.11.53</ecNumber>
    </alternativeName>
</protein>
<dbReference type="InterPro" id="IPR011051">
    <property type="entry name" value="RmlC_Cupin_sf"/>
</dbReference>
<keyword evidence="5 11" id="KW-0479">Metal-binding</keyword>
<feature type="binding site" evidence="11">
    <location>
        <position position="132"/>
    </location>
    <ligand>
        <name>Fe(2+)</name>
        <dbReference type="ChEBI" id="CHEBI:29033"/>
        <note>for iron-dependent acireductone dioxygenase activity</note>
    </ligand>
</feature>
<evidence type="ECO:0000313" key="13">
    <source>
        <dbReference type="Proteomes" id="UP000095085"/>
    </source>
</evidence>
<dbReference type="EMBL" id="KV454539">
    <property type="protein sequence ID" value="ODV69222.1"/>
    <property type="molecule type" value="Genomic_DNA"/>
</dbReference>
<comment type="pathway">
    <text evidence="11">Amino-acid biosynthesis; L-methionine biosynthesis via salvage pathway; L-methionine from S-methyl-5-thio-alpha-D-ribose 1-phosphate: step 5/6.</text>
</comment>
<dbReference type="UniPathway" id="UPA00904">
    <property type="reaction ID" value="UER00878"/>
</dbReference>
<dbReference type="CDD" id="cd02232">
    <property type="entry name" value="cupin_ARD"/>
    <property type="match status" value="1"/>
</dbReference>
<dbReference type="GO" id="GO:0010309">
    <property type="term" value="F:acireductone dioxygenase [iron(II)-requiring] activity"/>
    <property type="evidence" value="ECO:0007669"/>
    <property type="project" value="UniProtKB-UniRule"/>
</dbReference>
<dbReference type="PANTHER" id="PTHR23418:SF0">
    <property type="entry name" value="ACIREDUCTONE DIOXYGENASE"/>
    <property type="match status" value="1"/>
</dbReference>
<comment type="catalytic activity">
    <reaction evidence="11">
        <text>1,2-dihydroxy-5-(methylsulfanyl)pent-1-en-3-one + O2 = 3-(methylsulfanyl)propanoate + CO + formate + 2 H(+)</text>
        <dbReference type="Rhea" id="RHEA:14161"/>
        <dbReference type="ChEBI" id="CHEBI:15378"/>
        <dbReference type="ChEBI" id="CHEBI:15379"/>
        <dbReference type="ChEBI" id="CHEBI:15740"/>
        <dbReference type="ChEBI" id="CHEBI:17245"/>
        <dbReference type="ChEBI" id="CHEBI:49016"/>
        <dbReference type="ChEBI" id="CHEBI:49252"/>
        <dbReference type="EC" id="1.13.11.53"/>
    </reaction>
</comment>
<dbReference type="InterPro" id="IPR014710">
    <property type="entry name" value="RmlC-like_jellyroll"/>
</dbReference>
<proteinExistence type="inferred from homology"/>
<evidence type="ECO:0000256" key="5">
    <source>
        <dbReference type="ARBA" id="ARBA00022723"/>
    </source>
</evidence>
<dbReference type="GO" id="GO:0005634">
    <property type="term" value="C:nucleus"/>
    <property type="evidence" value="ECO:0007669"/>
    <property type="project" value="UniProtKB-SubCell"/>
</dbReference>
<dbReference type="GeneID" id="30995521"/>
<evidence type="ECO:0000256" key="2">
    <source>
        <dbReference type="ARBA" id="ARBA00022490"/>
    </source>
</evidence>
<comment type="similarity">
    <text evidence="11">Belongs to the acireductone dioxygenase (ARD) family.</text>
</comment>
<dbReference type="FunFam" id="2.60.120.10:FF:000099">
    <property type="entry name" value="1,2-dihydroxy-3-keto-5-methylthiopentene dioxygenase"/>
    <property type="match status" value="1"/>
</dbReference>
<dbReference type="OrthoDB" id="1867259at2759"/>
<evidence type="ECO:0000256" key="4">
    <source>
        <dbReference type="ARBA" id="ARBA00022605"/>
    </source>
</evidence>
<dbReference type="GO" id="GO:0005737">
    <property type="term" value="C:cytoplasm"/>
    <property type="evidence" value="ECO:0007669"/>
    <property type="project" value="UniProtKB-SubCell"/>
</dbReference>
<dbReference type="InterPro" id="IPR027496">
    <property type="entry name" value="ARD_euk"/>
</dbReference>
<dbReference type="EC" id="1.13.11.54" evidence="11"/>
<keyword evidence="9 11" id="KW-0486">Methionine biosynthesis</keyword>
<dbReference type="Pfam" id="PF03079">
    <property type="entry name" value="ARD"/>
    <property type="match status" value="1"/>
</dbReference>
<accession>A0A1E4RPL9</accession>
<keyword evidence="7 11" id="KW-0560">Oxidoreductase</keyword>